<protein>
    <submittedName>
        <fullName evidence="2">F-box/kelch-repeat protein</fullName>
    </submittedName>
</protein>
<dbReference type="SMART" id="SM00612">
    <property type="entry name" value="Kelch"/>
    <property type="match status" value="2"/>
</dbReference>
<dbReference type="Pfam" id="PF01344">
    <property type="entry name" value="Kelch_1"/>
    <property type="match status" value="2"/>
</dbReference>
<dbReference type="PANTHER" id="PTHR46407">
    <property type="entry name" value="OS02G0208700 PROTEIN"/>
    <property type="match status" value="1"/>
</dbReference>
<sequence>MDLISGLDNDVGRECLIRLPYDTFCSATSVCKRWKVEIELPEFWRRRRDAGMTQRLIVMTQARFDPTRKQGGVKNSGVPAYRLTVCEPGSVTWTELPLLPGHLNGLPMFCQLAAVGLNLVVMGGLDPLTWDASSEVFVYNFVSATWKRGANMPGCPRSFFACASDSRMVFVAGGHDCEKNALKSAMVYDVADDKWILLPDMANERDECKGVFHRGKFHVIGGYTTEMQGRFGRSAEAFNGKTWQWNKVYENFLDAATCPRSYVDNGDGNVYKWSSSSGKIMMTNCSSTWQELAELPSEVLTSTHMTAWQEKLMVIGSHTFGEPHKVYTLDINTRKWTKVATPEEFSGHVQSSCLLEI</sequence>
<feature type="domain" description="F-box" evidence="1">
    <location>
        <begin position="4"/>
        <end position="45"/>
    </location>
</feature>
<dbReference type="InterPro" id="IPR001810">
    <property type="entry name" value="F-box_dom"/>
</dbReference>
<dbReference type="GO" id="GO:2000762">
    <property type="term" value="P:regulation of phenylpropanoid metabolic process"/>
    <property type="evidence" value="ECO:0007669"/>
    <property type="project" value="InterPro"/>
</dbReference>
<dbReference type="Gene3D" id="2.120.10.80">
    <property type="entry name" value="Kelch-type beta propeller"/>
    <property type="match status" value="1"/>
</dbReference>
<name>A0AAD8M5J1_9APIA</name>
<dbReference type="InterPro" id="IPR015915">
    <property type="entry name" value="Kelch-typ_b-propeller"/>
</dbReference>
<comment type="caution">
    <text evidence="2">The sequence shown here is derived from an EMBL/GenBank/DDBJ whole genome shotgun (WGS) entry which is preliminary data.</text>
</comment>
<dbReference type="Pfam" id="PF00646">
    <property type="entry name" value="F-box"/>
    <property type="match status" value="1"/>
</dbReference>
<reference evidence="2" key="1">
    <citation type="submission" date="2023-02" db="EMBL/GenBank/DDBJ databases">
        <title>Genome of toxic invasive species Heracleum sosnowskyi carries increased number of genes despite the absence of recent whole-genome duplications.</title>
        <authorList>
            <person name="Schelkunov M."/>
            <person name="Shtratnikova V."/>
            <person name="Makarenko M."/>
            <person name="Klepikova A."/>
            <person name="Omelchenko D."/>
            <person name="Novikova G."/>
            <person name="Obukhova E."/>
            <person name="Bogdanov V."/>
            <person name="Penin A."/>
            <person name="Logacheva M."/>
        </authorList>
    </citation>
    <scope>NUCLEOTIDE SEQUENCE</scope>
    <source>
        <strain evidence="2">Hsosn_3</strain>
        <tissue evidence="2">Leaf</tissue>
    </source>
</reference>
<keyword evidence="3" id="KW-1185">Reference proteome</keyword>
<dbReference type="GO" id="GO:0080037">
    <property type="term" value="P:negative regulation of cytokinin-activated signaling pathway"/>
    <property type="evidence" value="ECO:0007669"/>
    <property type="project" value="InterPro"/>
</dbReference>
<dbReference type="AlphaFoldDB" id="A0AAD8M5J1"/>
<organism evidence="2 3">
    <name type="scientific">Heracleum sosnowskyi</name>
    <dbReference type="NCBI Taxonomy" id="360622"/>
    <lineage>
        <taxon>Eukaryota</taxon>
        <taxon>Viridiplantae</taxon>
        <taxon>Streptophyta</taxon>
        <taxon>Embryophyta</taxon>
        <taxon>Tracheophyta</taxon>
        <taxon>Spermatophyta</taxon>
        <taxon>Magnoliopsida</taxon>
        <taxon>eudicotyledons</taxon>
        <taxon>Gunneridae</taxon>
        <taxon>Pentapetalae</taxon>
        <taxon>asterids</taxon>
        <taxon>campanulids</taxon>
        <taxon>Apiales</taxon>
        <taxon>Apiaceae</taxon>
        <taxon>Apioideae</taxon>
        <taxon>apioid superclade</taxon>
        <taxon>Tordylieae</taxon>
        <taxon>Tordyliinae</taxon>
        <taxon>Heracleum</taxon>
    </lineage>
</organism>
<gene>
    <name evidence="2" type="ORF">POM88_038531</name>
</gene>
<dbReference type="SUPFAM" id="SSF117281">
    <property type="entry name" value="Kelch motif"/>
    <property type="match status" value="1"/>
</dbReference>
<dbReference type="EMBL" id="JAUIZM010000009">
    <property type="protein sequence ID" value="KAK1362970.1"/>
    <property type="molecule type" value="Genomic_DNA"/>
</dbReference>
<dbReference type="SUPFAM" id="SSF81383">
    <property type="entry name" value="F-box domain"/>
    <property type="match status" value="1"/>
</dbReference>
<dbReference type="PANTHER" id="PTHR46407:SF3">
    <property type="entry name" value="OS02G0208700 PROTEIN"/>
    <property type="match status" value="1"/>
</dbReference>
<evidence type="ECO:0000313" key="3">
    <source>
        <dbReference type="Proteomes" id="UP001237642"/>
    </source>
</evidence>
<evidence type="ECO:0000259" key="1">
    <source>
        <dbReference type="Pfam" id="PF00646"/>
    </source>
</evidence>
<accession>A0AAD8M5J1</accession>
<dbReference type="InterPro" id="IPR006652">
    <property type="entry name" value="Kelch_1"/>
</dbReference>
<dbReference type="InterPro" id="IPR036047">
    <property type="entry name" value="F-box-like_dom_sf"/>
</dbReference>
<proteinExistence type="predicted"/>
<dbReference type="Gene3D" id="1.20.1280.50">
    <property type="match status" value="1"/>
</dbReference>
<evidence type="ECO:0000313" key="2">
    <source>
        <dbReference type="EMBL" id="KAK1362970.1"/>
    </source>
</evidence>
<reference evidence="2" key="2">
    <citation type="submission" date="2023-05" db="EMBL/GenBank/DDBJ databases">
        <authorList>
            <person name="Schelkunov M.I."/>
        </authorList>
    </citation>
    <scope>NUCLEOTIDE SEQUENCE</scope>
    <source>
        <strain evidence="2">Hsosn_3</strain>
        <tissue evidence="2">Leaf</tissue>
    </source>
</reference>
<dbReference type="Proteomes" id="UP001237642">
    <property type="component" value="Unassembled WGS sequence"/>
</dbReference>
<dbReference type="InterPro" id="IPR044595">
    <property type="entry name" value="KMD1-4"/>
</dbReference>